<name>A0ABW3BYE5_SPHXN</name>
<protein>
    <submittedName>
        <fullName evidence="1">Uncharacterized protein</fullName>
    </submittedName>
</protein>
<accession>A0ABW3BYE5</accession>
<evidence type="ECO:0000313" key="2">
    <source>
        <dbReference type="Proteomes" id="UP001597124"/>
    </source>
</evidence>
<proteinExistence type="predicted"/>
<dbReference type="EMBL" id="JBHTIK010000001">
    <property type="protein sequence ID" value="MFD0846768.1"/>
    <property type="molecule type" value="Genomic_DNA"/>
</dbReference>
<comment type="caution">
    <text evidence="1">The sequence shown here is derived from an EMBL/GenBank/DDBJ whole genome shotgun (WGS) entry which is preliminary data.</text>
</comment>
<organism evidence="1 2">
    <name type="scientific">Sphingosinicella xenopeptidilytica</name>
    <dbReference type="NCBI Taxonomy" id="364098"/>
    <lineage>
        <taxon>Bacteria</taxon>
        <taxon>Pseudomonadati</taxon>
        <taxon>Pseudomonadota</taxon>
        <taxon>Alphaproteobacteria</taxon>
        <taxon>Sphingomonadales</taxon>
        <taxon>Sphingosinicellaceae</taxon>
        <taxon>Sphingosinicella</taxon>
    </lineage>
</organism>
<evidence type="ECO:0000313" key="1">
    <source>
        <dbReference type="EMBL" id="MFD0846768.1"/>
    </source>
</evidence>
<dbReference type="Proteomes" id="UP001597124">
    <property type="component" value="Unassembled WGS sequence"/>
</dbReference>
<reference evidence="2" key="1">
    <citation type="journal article" date="2019" name="Int. J. Syst. Evol. Microbiol.">
        <title>The Global Catalogue of Microorganisms (GCM) 10K type strain sequencing project: providing services to taxonomists for standard genome sequencing and annotation.</title>
        <authorList>
            <consortium name="The Broad Institute Genomics Platform"/>
            <consortium name="The Broad Institute Genome Sequencing Center for Infectious Disease"/>
            <person name="Wu L."/>
            <person name="Ma J."/>
        </authorList>
    </citation>
    <scope>NUCLEOTIDE SEQUENCE [LARGE SCALE GENOMIC DNA]</scope>
    <source>
        <strain evidence="2">CCUG 52537</strain>
    </source>
</reference>
<dbReference type="RefSeq" id="WP_381484590.1">
    <property type="nucleotide sequence ID" value="NZ_JBHTIK010000001.1"/>
</dbReference>
<gene>
    <name evidence="1" type="ORF">ACFQ00_00375</name>
</gene>
<keyword evidence="2" id="KW-1185">Reference proteome</keyword>
<sequence>MKFQDLLRSKAAQISGGAEHRMARRLAGLSDGLAGDLPGVGIRAEGNEIRLAGRGLRRRAITDGRLRWPGAWLRSLL</sequence>